<dbReference type="Pfam" id="PF20176">
    <property type="entry name" value="DUF6541"/>
    <property type="match status" value="1"/>
</dbReference>
<keyword evidence="1" id="KW-0812">Transmembrane</keyword>
<feature type="transmembrane region" description="Helical" evidence="1">
    <location>
        <begin position="345"/>
        <end position="365"/>
    </location>
</feature>
<feature type="transmembrane region" description="Helical" evidence="1">
    <location>
        <begin position="6"/>
        <end position="24"/>
    </location>
</feature>
<feature type="transmembrane region" description="Helical" evidence="1">
    <location>
        <begin position="204"/>
        <end position="226"/>
    </location>
</feature>
<accession>A0A2K2U9K7</accession>
<organism evidence="2 3">
    <name type="scientific">Enteroscipio rubneri</name>
    <dbReference type="NCBI Taxonomy" id="2070686"/>
    <lineage>
        <taxon>Bacteria</taxon>
        <taxon>Bacillati</taxon>
        <taxon>Actinomycetota</taxon>
        <taxon>Coriobacteriia</taxon>
        <taxon>Eggerthellales</taxon>
        <taxon>Eggerthellaceae</taxon>
        <taxon>Enteroscipio</taxon>
    </lineage>
</organism>
<evidence type="ECO:0000313" key="2">
    <source>
        <dbReference type="EMBL" id="PNV66949.1"/>
    </source>
</evidence>
<comment type="caution">
    <text evidence="2">The sequence shown here is derived from an EMBL/GenBank/DDBJ whole genome shotgun (WGS) entry which is preliminary data.</text>
</comment>
<dbReference type="EMBL" id="PPEK01000015">
    <property type="protein sequence ID" value="PNV66949.1"/>
    <property type="molecule type" value="Genomic_DNA"/>
</dbReference>
<feature type="transmembrane region" description="Helical" evidence="1">
    <location>
        <begin position="293"/>
        <end position="309"/>
    </location>
</feature>
<evidence type="ECO:0000313" key="3">
    <source>
        <dbReference type="Proteomes" id="UP000236197"/>
    </source>
</evidence>
<keyword evidence="1" id="KW-0472">Membrane</keyword>
<feature type="transmembrane region" description="Helical" evidence="1">
    <location>
        <begin position="397"/>
        <end position="416"/>
    </location>
</feature>
<keyword evidence="3" id="KW-1185">Reference proteome</keyword>
<reference evidence="3" key="1">
    <citation type="submission" date="2018-01" db="EMBL/GenBank/DDBJ databases">
        <title>Rubneribacter badeniensis gen. nov., sp. nov., and Colonibacter rubneri, gen. nov., sp. nov., WGS of new members of the Eggerthellaceae.</title>
        <authorList>
            <person name="Danylec N."/>
            <person name="Stoll D.A."/>
            <person name="Doetsch A."/>
            <person name="Kulling S.E."/>
            <person name="Huch M."/>
        </authorList>
    </citation>
    <scope>NUCLEOTIDE SEQUENCE [LARGE SCALE GENOMIC DNA]</scope>
    <source>
        <strain evidence="3">ResAG-96</strain>
    </source>
</reference>
<feature type="transmembrane region" description="Helical" evidence="1">
    <location>
        <begin position="263"/>
        <end position="281"/>
    </location>
</feature>
<name>A0A2K2U9K7_9ACTN</name>
<gene>
    <name evidence="2" type="ORF">C2L71_10435</name>
</gene>
<evidence type="ECO:0000256" key="1">
    <source>
        <dbReference type="SAM" id="Phobius"/>
    </source>
</evidence>
<feature type="transmembrane region" description="Helical" evidence="1">
    <location>
        <begin position="315"/>
        <end position="333"/>
    </location>
</feature>
<dbReference type="InterPro" id="IPR046671">
    <property type="entry name" value="DUF6541"/>
</dbReference>
<feature type="transmembrane region" description="Helical" evidence="1">
    <location>
        <begin position="105"/>
        <end position="125"/>
    </location>
</feature>
<proteinExistence type="predicted"/>
<keyword evidence="1" id="KW-1133">Transmembrane helix</keyword>
<sequence>MWVEFLLACIVLAGIVYVPGCLFLKSFRSDWLTSIVCAPVFTIPVYSMLGVVYAQIGVAASMATLVVPLVVLEVVIFGCSLARGTVRFAASLRAGQQRRPITRSAWFGLFCYVLVAAILAFFYYVQTLDGAWSFAQDSDNSWHLALIQSFSQSGNASMLDATLYHDLEGLGLTTLVPVTGSFYPAAWHILAALDVMALQVPVSLAANAVNCLFIILVFPSSMFLFLRTLFEKHSWLLVCLGSIICLGFVAFPWGMLLSVSGPLFPNLAGFSLVPLCCTFFIRLCRGGSRRRMAMLAILLVFGLMALVVLHANAAFTTALILIPFCVYQIFLRIMNSGLRSSIKPWYAVAGCLAFLVGVAVIWYLLYTTPYLQSTVHYNWASYASIRQELVNIVTLGFRVPAAQISLAILVFIGVLYTLYERRYLWLTVSYAVICAFCFVGATTDGALKSFLTGFWYTDPYRLAAMAALIGIPLATLGLYILLQAVKKISTRMVAPEKSKSLITILSVALVIGFIAVNYYPSYTLPGRGNVVTAFGDYETCNILANLQDRDNLYDREEAAFAGKVKDVVDPAYCIYNNADDGSPFAYAFEGLNLCYRRSAAQLLDGGESVQSELLRNRIDDLASDDEVQKVIKDANIRYILILDLGGEITDERCFYGYYTPSKWTGINNIDDETPGLKTLLAEGDMRLYEILPVN</sequence>
<protein>
    <submittedName>
        <fullName evidence="2">Uncharacterized protein</fullName>
    </submittedName>
</protein>
<feature type="transmembrane region" description="Helical" evidence="1">
    <location>
        <begin position="62"/>
        <end position="84"/>
    </location>
</feature>
<feature type="transmembrane region" description="Helical" evidence="1">
    <location>
        <begin position="31"/>
        <end position="56"/>
    </location>
</feature>
<dbReference type="RefSeq" id="WP_103265701.1">
    <property type="nucleotide sequence ID" value="NZ_CABMLE010000015.1"/>
</dbReference>
<feature type="transmembrane region" description="Helical" evidence="1">
    <location>
        <begin position="235"/>
        <end position="257"/>
    </location>
</feature>
<feature type="transmembrane region" description="Helical" evidence="1">
    <location>
        <begin position="501"/>
        <end position="519"/>
    </location>
</feature>
<dbReference type="Proteomes" id="UP000236197">
    <property type="component" value="Unassembled WGS sequence"/>
</dbReference>
<dbReference type="AlphaFoldDB" id="A0A2K2U9K7"/>
<feature type="transmembrane region" description="Helical" evidence="1">
    <location>
        <begin position="462"/>
        <end position="481"/>
    </location>
</feature>
<feature type="transmembrane region" description="Helical" evidence="1">
    <location>
        <begin position="423"/>
        <end position="442"/>
    </location>
</feature>